<dbReference type="Proteomes" id="UP000024635">
    <property type="component" value="Unassembled WGS sequence"/>
</dbReference>
<sequence>MCFLLNDSEWMFLVATVLRLVLTANGQYVAPHGRAIGQLPIIYEKELECIGHYNIQNSMLKVATVEVH</sequence>
<proteinExistence type="predicted"/>
<dbReference type="AlphaFoldDB" id="A0A016WD07"/>
<reference evidence="3" key="1">
    <citation type="journal article" date="2015" name="Nat. Genet.">
        <title>The genome and transcriptome of the zoonotic hookworm Ancylostoma ceylanicum identify infection-specific gene families.</title>
        <authorList>
            <person name="Schwarz E.M."/>
            <person name="Hu Y."/>
            <person name="Antoshechkin I."/>
            <person name="Miller M.M."/>
            <person name="Sternberg P.W."/>
            <person name="Aroian R.V."/>
        </authorList>
    </citation>
    <scope>NUCLEOTIDE SEQUENCE</scope>
    <source>
        <strain evidence="3">HY135</strain>
    </source>
</reference>
<name>A0A016WD07_9BILA</name>
<keyword evidence="1" id="KW-0732">Signal</keyword>
<keyword evidence="3" id="KW-1185">Reference proteome</keyword>
<dbReference type="EMBL" id="JARK01000387">
    <property type="protein sequence ID" value="EYC37481.1"/>
    <property type="molecule type" value="Genomic_DNA"/>
</dbReference>
<accession>A0A016WD07</accession>
<evidence type="ECO:0008006" key="4">
    <source>
        <dbReference type="Google" id="ProtNLM"/>
    </source>
</evidence>
<comment type="caution">
    <text evidence="2">The sequence shown here is derived from an EMBL/GenBank/DDBJ whole genome shotgun (WGS) entry which is preliminary data.</text>
</comment>
<feature type="signal peptide" evidence="1">
    <location>
        <begin position="1"/>
        <end position="26"/>
    </location>
</feature>
<evidence type="ECO:0000313" key="2">
    <source>
        <dbReference type="EMBL" id="EYC37481.1"/>
    </source>
</evidence>
<feature type="chain" id="PRO_5001494504" description="Secreted protein" evidence="1">
    <location>
        <begin position="27"/>
        <end position="68"/>
    </location>
</feature>
<gene>
    <name evidence="2" type="primary">Acey_s0787.g2349</name>
    <name evidence="2" type="ORF">Y032_0787g2349</name>
</gene>
<evidence type="ECO:0000256" key="1">
    <source>
        <dbReference type="SAM" id="SignalP"/>
    </source>
</evidence>
<evidence type="ECO:0000313" key="3">
    <source>
        <dbReference type="Proteomes" id="UP000024635"/>
    </source>
</evidence>
<organism evidence="2 3">
    <name type="scientific">Ancylostoma ceylanicum</name>
    <dbReference type="NCBI Taxonomy" id="53326"/>
    <lineage>
        <taxon>Eukaryota</taxon>
        <taxon>Metazoa</taxon>
        <taxon>Ecdysozoa</taxon>
        <taxon>Nematoda</taxon>
        <taxon>Chromadorea</taxon>
        <taxon>Rhabditida</taxon>
        <taxon>Rhabditina</taxon>
        <taxon>Rhabditomorpha</taxon>
        <taxon>Strongyloidea</taxon>
        <taxon>Ancylostomatidae</taxon>
        <taxon>Ancylostomatinae</taxon>
        <taxon>Ancylostoma</taxon>
    </lineage>
</organism>
<protein>
    <recommendedName>
        <fullName evidence="4">Secreted protein</fullName>
    </recommendedName>
</protein>